<gene>
    <name evidence="1" type="ORF">EWV45_21610</name>
</gene>
<dbReference type="AlphaFoldDB" id="A0A552KFD8"/>
<reference evidence="1 2" key="1">
    <citation type="submission" date="2019-01" db="EMBL/GenBank/DDBJ databases">
        <title>Coherence of Microcystis species and biogeography revealed through population genomics.</title>
        <authorList>
            <person name="Perez-Carrascal O.M."/>
            <person name="Terrat Y."/>
            <person name="Giani A."/>
            <person name="Fortin N."/>
            <person name="Tromas N."/>
            <person name="Shapiro B.J."/>
        </authorList>
    </citation>
    <scope>NUCLEOTIDE SEQUENCE [LARGE SCALE GENOMIC DNA]</scope>
    <source>
        <strain evidence="1">Mf_QC_C_20070823_S10D</strain>
    </source>
</reference>
<organism evidence="1 2">
    <name type="scientific">Microcystis flos-aquae Mf_QC_C_20070823_S10D</name>
    <dbReference type="NCBI Taxonomy" id="2486236"/>
    <lineage>
        <taxon>Bacteria</taxon>
        <taxon>Bacillati</taxon>
        <taxon>Cyanobacteriota</taxon>
        <taxon>Cyanophyceae</taxon>
        <taxon>Oscillatoriophycideae</taxon>
        <taxon>Chroococcales</taxon>
        <taxon>Microcystaceae</taxon>
        <taxon>Microcystis</taxon>
    </lineage>
</organism>
<dbReference type="NCBIfam" id="NF045598">
    <property type="entry name" value="asr1405_asl0597"/>
    <property type="match status" value="1"/>
</dbReference>
<proteinExistence type="predicted"/>
<sequence length="80" mass="9577">MGIDKWPSEGEKIFNISAWDPWQVYHWLQTLDIECKCSLHQLLPVRIEGQDQLLQLWIVLRWVEASQGCLIPWLETCWRV</sequence>
<dbReference type="InterPro" id="IPR054637">
    <property type="entry name" value="Asr1405_Asl0597-like"/>
</dbReference>
<accession>A0A552KFD8</accession>
<dbReference type="EMBL" id="SFAM01000206">
    <property type="protein sequence ID" value="TRV06708.1"/>
    <property type="molecule type" value="Genomic_DNA"/>
</dbReference>
<evidence type="ECO:0000313" key="1">
    <source>
        <dbReference type="EMBL" id="TRV06708.1"/>
    </source>
</evidence>
<comment type="caution">
    <text evidence="1">The sequence shown here is derived from an EMBL/GenBank/DDBJ whole genome shotgun (WGS) entry which is preliminary data.</text>
</comment>
<dbReference type="Proteomes" id="UP000315868">
    <property type="component" value="Unassembled WGS sequence"/>
</dbReference>
<evidence type="ECO:0000313" key="2">
    <source>
        <dbReference type="Proteomes" id="UP000315868"/>
    </source>
</evidence>
<protein>
    <submittedName>
        <fullName evidence="1">Uncharacterized protein</fullName>
    </submittedName>
</protein>
<name>A0A552KFD8_9CHRO</name>